<keyword evidence="3" id="KW-0732">Signal</keyword>
<keyword evidence="2" id="KW-0812">Transmembrane</keyword>
<feature type="chain" id="PRO_5009644102" evidence="3">
    <location>
        <begin position="29"/>
        <end position="246"/>
    </location>
</feature>
<evidence type="ECO:0000256" key="3">
    <source>
        <dbReference type="SAM" id="SignalP"/>
    </source>
</evidence>
<dbReference type="EMBL" id="MLCF01000004">
    <property type="protein sequence ID" value="OIV39260.1"/>
    <property type="molecule type" value="Genomic_DNA"/>
</dbReference>
<dbReference type="PROSITE" id="PS51318">
    <property type="entry name" value="TAT"/>
    <property type="match status" value="1"/>
</dbReference>
<dbReference type="STRING" id="1428644.BIV57_01890"/>
<feature type="region of interest" description="Disordered" evidence="1">
    <location>
        <begin position="26"/>
        <end position="61"/>
    </location>
</feature>
<feature type="signal peptide" evidence="3">
    <location>
        <begin position="1"/>
        <end position="28"/>
    </location>
</feature>
<evidence type="ECO:0000313" key="4">
    <source>
        <dbReference type="EMBL" id="OIV39260.1"/>
    </source>
</evidence>
<dbReference type="AlphaFoldDB" id="A0A1J7CCJ7"/>
<reference evidence="4 5" key="1">
    <citation type="submission" date="2016-10" db="EMBL/GenBank/DDBJ databases">
        <title>Genome sequence of Streptomyces gilvigriseus MUSC 26.</title>
        <authorList>
            <person name="Lee L.-H."/>
            <person name="Ser H.-L."/>
        </authorList>
    </citation>
    <scope>NUCLEOTIDE SEQUENCE [LARGE SCALE GENOMIC DNA]</scope>
    <source>
        <strain evidence="4 5">MUSC 26</strain>
    </source>
</reference>
<evidence type="ECO:0000313" key="5">
    <source>
        <dbReference type="Proteomes" id="UP000243342"/>
    </source>
</evidence>
<feature type="region of interest" description="Disordered" evidence="1">
    <location>
        <begin position="184"/>
        <end position="212"/>
    </location>
</feature>
<keyword evidence="5" id="KW-1185">Reference proteome</keyword>
<sequence>MTRRHHLRRLSAAALAALAVGAASPAHAAPAPNGSAPPGATTLAGASRLTGPDPVTSRQSAAPGTTLYWRVHLTRGQFLDVRPEARLPAGYPIGDHDVFAVRLLDADLDPLPCTGDATVPLSPGSTAGGNSATLDLSCVGPTATAAGDYYIAASLAHPDARALAPARRWRAALTVDFALGGTPRADTASPFDPGTPPAARRDESRTPAPATDLWPPAAALLAALALGYAAMATLQRRAKRKKRGDA</sequence>
<evidence type="ECO:0000256" key="2">
    <source>
        <dbReference type="SAM" id="Phobius"/>
    </source>
</evidence>
<feature type="transmembrane region" description="Helical" evidence="2">
    <location>
        <begin position="213"/>
        <end position="234"/>
    </location>
</feature>
<evidence type="ECO:0000256" key="1">
    <source>
        <dbReference type="SAM" id="MobiDB-lite"/>
    </source>
</evidence>
<protein>
    <submittedName>
        <fullName evidence="4">Uncharacterized protein</fullName>
    </submittedName>
</protein>
<accession>A0A1J7CCJ7</accession>
<dbReference type="InterPro" id="IPR006311">
    <property type="entry name" value="TAT_signal"/>
</dbReference>
<gene>
    <name evidence="4" type="ORF">BIV57_01890</name>
</gene>
<feature type="compositionally biased region" description="Low complexity" evidence="1">
    <location>
        <begin position="26"/>
        <end position="40"/>
    </location>
</feature>
<keyword evidence="2" id="KW-1133">Transmembrane helix</keyword>
<dbReference type="RefSeq" id="WP_071654834.1">
    <property type="nucleotide sequence ID" value="NZ_MLCF01000004.1"/>
</dbReference>
<keyword evidence="2" id="KW-0472">Membrane</keyword>
<name>A0A1J7CCJ7_9ACTN</name>
<dbReference type="OrthoDB" id="7067800at2"/>
<organism evidence="4 5">
    <name type="scientific">Mangrovactinospora gilvigrisea</name>
    <dbReference type="NCBI Taxonomy" id="1428644"/>
    <lineage>
        <taxon>Bacteria</taxon>
        <taxon>Bacillati</taxon>
        <taxon>Actinomycetota</taxon>
        <taxon>Actinomycetes</taxon>
        <taxon>Kitasatosporales</taxon>
        <taxon>Streptomycetaceae</taxon>
        <taxon>Mangrovactinospora</taxon>
    </lineage>
</organism>
<dbReference type="Proteomes" id="UP000243342">
    <property type="component" value="Unassembled WGS sequence"/>
</dbReference>
<proteinExistence type="predicted"/>
<comment type="caution">
    <text evidence="4">The sequence shown here is derived from an EMBL/GenBank/DDBJ whole genome shotgun (WGS) entry which is preliminary data.</text>
</comment>